<dbReference type="NCBIfam" id="TIGR00084">
    <property type="entry name" value="ruvA"/>
    <property type="match status" value="1"/>
</dbReference>
<keyword evidence="5 6" id="KW-0234">DNA repair</keyword>
<comment type="subcellular location">
    <subcellularLocation>
        <location evidence="6">Cytoplasm</location>
    </subcellularLocation>
</comment>
<evidence type="ECO:0000313" key="8">
    <source>
        <dbReference type="EMBL" id="EKU95931.1"/>
    </source>
</evidence>
<dbReference type="InterPro" id="IPR010994">
    <property type="entry name" value="RuvA_2-like"/>
</dbReference>
<proteinExistence type="inferred from homology"/>
<evidence type="ECO:0000256" key="2">
    <source>
        <dbReference type="ARBA" id="ARBA00022763"/>
    </source>
</evidence>
<comment type="caution">
    <text evidence="8">The sequence shown here is derived from an EMBL/GenBank/DDBJ whole genome shotgun (WGS) entry which is preliminary data.</text>
</comment>
<dbReference type="InterPro" id="IPR000085">
    <property type="entry name" value="RuvA"/>
</dbReference>
<dbReference type="GO" id="GO:0006281">
    <property type="term" value="P:DNA repair"/>
    <property type="evidence" value="ECO:0007669"/>
    <property type="project" value="UniProtKB-UniRule"/>
</dbReference>
<dbReference type="Pfam" id="PF07499">
    <property type="entry name" value="RuvA_C"/>
    <property type="match status" value="1"/>
</dbReference>
<dbReference type="Proteomes" id="UP000009888">
    <property type="component" value="Unassembled WGS sequence"/>
</dbReference>
<dbReference type="GO" id="GO:0005737">
    <property type="term" value="C:cytoplasm"/>
    <property type="evidence" value="ECO:0007669"/>
    <property type="project" value="UniProtKB-SubCell"/>
</dbReference>
<evidence type="ECO:0000256" key="5">
    <source>
        <dbReference type="ARBA" id="ARBA00023204"/>
    </source>
</evidence>
<keyword evidence="9" id="KW-1185">Reference proteome</keyword>
<dbReference type="Pfam" id="PF14520">
    <property type="entry name" value="HHH_5"/>
    <property type="match status" value="1"/>
</dbReference>
<protein>
    <recommendedName>
        <fullName evidence="6">Holliday junction branch migration complex subunit RuvA</fullName>
    </recommendedName>
</protein>
<dbReference type="GO" id="GO:0000400">
    <property type="term" value="F:four-way junction DNA binding"/>
    <property type="evidence" value="ECO:0007669"/>
    <property type="project" value="UniProtKB-UniRule"/>
</dbReference>
<evidence type="ECO:0000256" key="4">
    <source>
        <dbReference type="ARBA" id="ARBA00023172"/>
    </source>
</evidence>
<dbReference type="GO" id="GO:0048476">
    <property type="term" value="C:Holliday junction resolvase complex"/>
    <property type="evidence" value="ECO:0007669"/>
    <property type="project" value="UniProtKB-UniRule"/>
</dbReference>
<keyword evidence="8" id="KW-0347">Helicase</keyword>
<dbReference type="EMBL" id="AGWL01000001">
    <property type="protein sequence ID" value="EKU95931.1"/>
    <property type="molecule type" value="Genomic_DNA"/>
</dbReference>
<evidence type="ECO:0000256" key="6">
    <source>
        <dbReference type="HAMAP-Rule" id="MF_00031"/>
    </source>
</evidence>
<organism evidence="8 9">
    <name type="scientific">Actinobaculum massiliense ACS-171-V-Col2</name>
    <dbReference type="NCBI Taxonomy" id="883066"/>
    <lineage>
        <taxon>Bacteria</taxon>
        <taxon>Bacillati</taxon>
        <taxon>Actinomycetota</taxon>
        <taxon>Actinomycetes</taxon>
        <taxon>Actinomycetales</taxon>
        <taxon>Actinomycetaceae</taxon>
        <taxon>Actinobaculum</taxon>
    </lineage>
</organism>
<dbReference type="Gene3D" id="2.40.50.140">
    <property type="entry name" value="Nucleic acid-binding proteins"/>
    <property type="match status" value="1"/>
</dbReference>
<dbReference type="Gene3D" id="1.10.150.20">
    <property type="entry name" value="5' to 3' exonuclease, C-terminal subdomain"/>
    <property type="match status" value="1"/>
</dbReference>
<dbReference type="SUPFAM" id="SSF47781">
    <property type="entry name" value="RuvA domain 2-like"/>
    <property type="match status" value="1"/>
</dbReference>
<dbReference type="InterPro" id="IPR003583">
    <property type="entry name" value="Hlx-hairpin-Hlx_DNA-bd_motif"/>
</dbReference>
<dbReference type="SUPFAM" id="SSF50249">
    <property type="entry name" value="Nucleic acid-binding proteins"/>
    <property type="match status" value="1"/>
</dbReference>
<feature type="domain" description="Helix-hairpin-helix DNA-binding motif class 1" evidence="7">
    <location>
        <begin position="107"/>
        <end position="126"/>
    </location>
</feature>
<evidence type="ECO:0000313" key="9">
    <source>
        <dbReference type="Proteomes" id="UP000009888"/>
    </source>
</evidence>
<dbReference type="GO" id="GO:0005524">
    <property type="term" value="F:ATP binding"/>
    <property type="evidence" value="ECO:0007669"/>
    <property type="project" value="InterPro"/>
</dbReference>
<dbReference type="SUPFAM" id="SSF46929">
    <property type="entry name" value="DNA helicase RuvA subunit, C-terminal domain"/>
    <property type="match status" value="1"/>
</dbReference>
<dbReference type="RefSeq" id="WP_007000237.1">
    <property type="nucleotide sequence ID" value="NZ_JH992955.1"/>
</dbReference>
<keyword evidence="8" id="KW-0378">Hydrolase</keyword>
<evidence type="ECO:0000259" key="7">
    <source>
        <dbReference type="SMART" id="SM00278"/>
    </source>
</evidence>
<dbReference type="Pfam" id="PF01330">
    <property type="entry name" value="RuvA_N"/>
    <property type="match status" value="1"/>
</dbReference>
<sequence length="196" mass="20467">MISSVSGTVLKLAPTFAVIEVGGLGLKVFATPSVLGTLREGQHARLSTSFVVREDSMSLYGFGDDDERDTYEILQSVSGIGPKVAQALLAVMDPDSLRRAVDSKDEAALTRVPGIGKKSAQRLLLELAGKLGPASGGVTARAGAGSASGRDVVDALIGLGWSERDASSAYEAALEELPEGNIQQLLRASLQMLGRR</sequence>
<keyword evidence="3 6" id="KW-0238">DNA-binding</keyword>
<dbReference type="eggNOG" id="COG0632">
    <property type="taxonomic scope" value="Bacteria"/>
</dbReference>
<dbReference type="AlphaFoldDB" id="K9EJD1"/>
<reference evidence="8 9" key="1">
    <citation type="submission" date="2012-09" db="EMBL/GenBank/DDBJ databases">
        <title>The Genome Sequence of Actinobaculum massiliae ACS-171-V-COL2.</title>
        <authorList>
            <consortium name="The Broad Institute Genome Sequencing Platform"/>
            <person name="Earl A."/>
            <person name="Ward D."/>
            <person name="Feldgarden M."/>
            <person name="Gevers D."/>
            <person name="Saerens B."/>
            <person name="Vaneechoutte M."/>
            <person name="Walker B."/>
            <person name="Young S.K."/>
            <person name="Zeng Q."/>
            <person name="Gargeya S."/>
            <person name="Fitzgerald M."/>
            <person name="Haas B."/>
            <person name="Abouelleil A."/>
            <person name="Alvarado L."/>
            <person name="Arachchi H.M."/>
            <person name="Berlin A."/>
            <person name="Chapman S.B."/>
            <person name="Goldberg J."/>
            <person name="Griggs A."/>
            <person name="Gujja S."/>
            <person name="Hansen M."/>
            <person name="Howarth C."/>
            <person name="Imamovic A."/>
            <person name="Larimer J."/>
            <person name="McCowen C."/>
            <person name="Montmayeur A."/>
            <person name="Murphy C."/>
            <person name="Neiman D."/>
            <person name="Pearson M."/>
            <person name="Priest M."/>
            <person name="Roberts A."/>
            <person name="Saif S."/>
            <person name="Shea T."/>
            <person name="Sisk P."/>
            <person name="Sykes S."/>
            <person name="Wortman J."/>
            <person name="Nusbaum C."/>
            <person name="Birren B."/>
        </authorList>
    </citation>
    <scope>NUCLEOTIDE SEQUENCE [LARGE SCALE GENOMIC DNA]</scope>
    <source>
        <strain evidence="9">ACS-171-V-Col2</strain>
    </source>
</reference>
<dbReference type="InterPro" id="IPR012340">
    <property type="entry name" value="NA-bd_OB-fold"/>
</dbReference>
<comment type="subunit">
    <text evidence="6">Homotetramer. Forms an RuvA(8)-RuvB(12)-Holliday junction (HJ) complex. HJ DNA is sandwiched between 2 RuvA tetramers; dsDNA enters through RuvA and exits via RuvB. An RuvB hexamer assembles on each DNA strand where it exits the tetramer. Each RuvB hexamer is contacted by two RuvA subunits (via domain III) on 2 adjacent RuvB subunits; this complex drives branch migration. In the full resolvosome a probable DNA-RuvA(4)-RuvB(12)-RuvC(2) complex forms which resolves the HJ.</text>
</comment>
<dbReference type="GO" id="GO:0009379">
    <property type="term" value="C:Holliday junction helicase complex"/>
    <property type="evidence" value="ECO:0007669"/>
    <property type="project" value="InterPro"/>
</dbReference>
<dbReference type="InterPro" id="IPR013849">
    <property type="entry name" value="DNA_helicase_Holl-junc_RuvA_I"/>
</dbReference>
<keyword evidence="8" id="KW-0547">Nucleotide-binding</keyword>
<dbReference type="InterPro" id="IPR036267">
    <property type="entry name" value="RuvA_C_sf"/>
</dbReference>
<comment type="domain">
    <text evidence="6">Has three domains with a flexible linker between the domains II and III and assumes an 'L' shape. Domain III is highly mobile and contacts RuvB.</text>
</comment>
<comment type="similarity">
    <text evidence="6">Belongs to the RuvA family.</text>
</comment>
<dbReference type="HAMAP" id="MF_00031">
    <property type="entry name" value="DNA_HJ_migration_RuvA"/>
    <property type="match status" value="1"/>
</dbReference>
<accession>K9EJD1</accession>
<dbReference type="Gene3D" id="1.10.8.10">
    <property type="entry name" value="DNA helicase RuvA subunit, C-terminal domain"/>
    <property type="match status" value="1"/>
</dbReference>
<keyword evidence="2 6" id="KW-0227">DNA damage</keyword>
<dbReference type="GO" id="GO:0009378">
    <property type="term" value="F:four-way junction helicase activity"/>
    <property type="evidence" value="ECO:0007669"/>
    <property type="project" value="InterPro"/>
</dbReference>
<name>K9EJD1_9ACTO</name>
<comment type="function">
    <text evidence="6">The RuvA-RuvB-RuvC complex processes Holliday junction (HJ) DNA during genetic recombination and DNA repair, while the RuvA-RuvB complex plays an important role in the rescue of blocked DNA replication forks via replication fork reversal (RFR). RuvA specifically binds to HJ cruciform DNA, conferring on it an open structure. The RuvB hexamer acts as an ATP-dependent pump, pulling dsDNA into and through the RuvAB complex. HJ branch migration allows RuvC to scan DNA until it finds its consensus sequence, where it cleaves and resolves the cruciform DNA.</text>
</comment>
<evidence type="ECO:0000256" key="3">
    <source>
        <dbReference type="ARBA" id="ARBA00023125"/>
    </source>
</evidence>
<keyword evidence="8" id="KW-0067">ATP-binding</keyword>
<dbReference type="GO" id="GO:0006310">
    <property type="term" value="P:DNA recombination"/>
    <property type="evidence" value="ECO:0007669"/>
    <property type="project" value="UniProtKB-UniRule"/>
</dbReference>
<dbReference type="CDD" id="cd14332">
    <property type="entry name" value="UBA_RuvA_C"/>
    <property type="match status" value="1"/>
</dbReference>
<feature type="region of interest" description="Domain III" evidence="6">
    <location>
        <begin position="147"/>
        <end position="196"/>
    </location>
</feature>
<keyword evidence="4 6" id="KW-0233">DNA recombination</keyword>
<gene>
    <name evidence="6" type="primary">ruvA</name>
    <name evidence="8" type="ORF">HMPREF9233_00019</name>
</gene>
<evidence type="ECO:0000256" key="1">
    <source>
        <dbReference type="ARBA" id="ARBA00022490"/>
    </source>
</evidence>
<dbReference type="PATRIC" id="fig|883066.3.peg.20"/>
<dbReference type="STRING" id="202789.GCA_001457435_00083"/>
<dbReference type="HOGENOM" id="CLU_087936_2_1_11"/>
<dbReference type="SMART" id="SM00278">
    <property type="entry name" value="HhH1"/>
    <property type="match status" value="2"/>
</dbReference>
<comment type="caution">
    <text evidence="6">Lacks conserved residue(s) required for the propagation of feature annotation.</text>
</comment>
<keyword evidence="1 6" id="KW-0963">Cytoplasm</keyword>
<feature type="domain" description="Helix-hairpin-helix DNA-binding motif class 1" evidence="7">
    <location>
        <begin position="72"/>
        <end position="91"/>
    </location>
</feature>
<dbReference type="InterPro" id="IPR011114">
    <property type="entry name" value="RuvA_C"/>
</dbReference>